<dbReference type="EMBL" id="CP003422">
    <property type="protein sequence ID" value="AFH62295.1"/>
    <property type="molecule type" value="Genomic_DNA"/>
</dbReference>
<evidence type="ECO:0000313" key="2">
    <source>
        <dbReference type="Proteomes" id="UP000007392"/>
    </source>
</evidence>
<sequence length="78" mass="9352">MPLAVSLGGILCMFRLYWWEWFTVKELRVTEVEDVTQLHIKNYIQERQRIGKEVNRTINNNIATFFEGNKTRMSKVLF</sequence>
<organism evidence="1 2">
    <name type="scientific">Paenibacillus mucilaginosus K02</name>
    <dbReference type="NCBI Taxonomy" id="997761"/>
    <lineage>
        <taxon>Bacteria</taxon>
        <taxon>Bacillati</taxon>
        <taxon>Bacillota</taxon>
        <taxon>Bacilli</taxon>
        <taxon>Bacillales</taxon>
        <taxon>Paenibacillaceae</taxon>
        <taxon>Paenibacillus</taxon>
    </lineage>
</organism>
<protein>
    <submittedName>
        <fullName evidence="1">Uncharacterized protein</fullName>
    </submittedName>
</protein>
<dbReference type="HOGENOM" id="CLU_2618690_0_0_9"/>
<accession>I0BIU8</accession>
<proteinExistence type="predicted"/>
<dbReference type="AlphaFoldDB" id="I0BIU8"/>
<dbReference type="PATRIC" id="fig|997761.3.peg.3241"/>
<dbReference type="Proteomes" id="UP000007392">
    <property type="component" value="Chromosome"/>
</dbReference>
<name>I0BIU8_9BACL</name>
<evidence type="ECO:0000313" key="1">
    <source>
        <dbReference type="EMBL" id="AFH62295.1"/>
    </source>
</evidence>
<gene>
    <name evidence="1" type="ORF">B2K_16465</name>
</gene>
<reference evidence="1 2" key="1">
    <citation type="submission" date="2013-06" db="EMBL/GenBank/DDBJ databases">
        <title>Complete genome sequence of Paenibacillus mucilaginosus K02.</title>
        <authorList>
            <person name="Xiao B."/>
            <person name="Sun L."/>
            <person name="Xiao L."/>
            <person name="Lian B."/>
        </authorList>
    </citation>
    <scope>NUCLEOTIDE SEQUENCE [LARGE SCALE GENOMIC DNA]</scope>
    <source>
        <strain evidence="1 2">K02</strain>
    </source>
</reference>
<dbReference type="KEGG" id="pmw:B2K_16465"/>